<dbReference type="EMBL" id="JAATIQ010000048">
    <property type="protein sequence ID" value="KAF4393734.1"/>
    <property type="molecule type" value="Genomic_DNA"/>
</dbReference>
<dbReference type="GO" id="GO:0016491">
    <property type="term" value="F:oxidoreductase activity"/>
    <property type="evidence" value="ECO:0007669"/>
    <property type="project" value="UniProtKB-KW"/>
</dbReference>
<keyword evidence="3" id="KW-0847">Vitamin C</keyword>
<evidence type="ECO:0000256" key="5">
    <source>
        <dbReference type="ARBA" id="ARBA00023004"/>
    </source>
</evidence>
<evidence type="ECO:0000256" key="4">
    <source>
        <dbReference type="ARBA" id="ARBA00023002"/>
    </source>
</evidence>
<keyword evidence="4" id="KW-0560">Oxidoreductase</keyword>
<dbReference type="Proteomes" id="UP000583929">
    <property type="component" value="Unassembled WGS sequence"/>
</dbReference>
<dbReference type="InterPro" id="IPR044861">
    <property type="entry name" value="IPNS-like_FE2OG_OXY"/>
</dbReference>
<keyword evidence="8" id="KW-1185">Reference proteome</keyword>
<feature type="domain" description="Fe2OG dioxygenase" evidence="6">
    <location>
        <begin position="195"/>
        <end position="297"/>
    </location>
</feature>
<dbReference type="Pfam" id="PF14226">
    <property type="entry name" value="DIOX_N"/>
    <property type="match status" value="2"/>
</dbReference>
<evidence type="ECO:0000256" key="1">
    <source>
        <dbReference type="ARBA" id="ARBA00008056"/>
    </source>
</evidence>
<dbReference type="Pfam" id="PF03171">
    <property type="entry name" value="2OG-FeII_Oxy"/>
    <property type="match status" value="2"/>
</dbReference>
<gene>
    <name evidence="7" type="ORF">G4B88_007720</name>
</gene>
<dbReference type="InterPro" id="IPR026992">
    <property type="entry name" value="DIOX_N"/>
</dbReference>
<sequence>MAAVSISPIKVGKIDDVQELRKAKSEIPDRFVRDKTERPTLDTSSIPSNDIPIIDLHKLSNGSEDEVLSELLQLTTACDEWGFFQVINHGIDLSLVEQTEELTKGFFMLPLAEKQKYAMVPGIVHGYGQAFVFSEDQKLDWCNMFALGLEPKSIRNPKLWPENPPKFRKLCQNLLKYIAMTLGLKEDVFAEMFGVAVQAIRMNYYPPCSRPDLVLGLSPHSDGSALTVLQESKGSSVGLQILKDDKWVSVKPIPNALVINIGDTIEVLTNGRYKSVEHRAVTHNEKDRLSIVTFYAPTYELEIGPLAELVEENNSCKYRRYTHGEYSENYLRNKLVVKMATLSIFKVVWNIQTFPKPQKQPKSRVNNNPVSMAPVPISSIKVGKIDDVQELRKAKSKIPERFVRDKTERPTLATSSISSTHIPIIDLHKLSNGSKDEILSELLQLSTACDEWGFFQVINHGIDQNLVEQIEKVSKGFFMLPLAEKQKYAMAPGTVQGYGQAFVFSEDQKLDWCNMFALGVEPNFIRSPKLWPKNPVNFSETVDLYSKEVRKLCQKLLKYIAMTLGLKEDVFNEMFGVAVQAIRMNYYPPCSRPDLVLGLSPHSDGSALTVLQESKGSSVGLQILKDDKWVSVQPIPNALVINIGDTIEVLTNGRYKSVEHRAVTHKQKDRLSIVTFYAPTYELEIGPLAELVEENKPCNYRRYNHGEYSKHYVTNKLQGKRTLDFAKIQTKPNPC</sequence>
<dbReference type="PANTHER" id="PTHR47991">
    <property type="entry name" value="OXOGLUTARATE/IRON-DEPENDENT DIOXYGENASE"/>
    <property type="match status" value="1"/>
</dbReference>
<dbReference type="PROSITE" id="PS51471">
    <property type="entry name" value="FE2OG_OXY"/>
    <property type="match status" value="2"/>
</dbReference>
<comment type="caution">
    <text evidence="7">The sequence shown here is derived from an EMBL/GenBank/DDBJ whole genome shotgun (WGS) entry which is preliminary data.</text>
</comment>
<evidence type="ECO:0000256" key="2">
    <source>
        <dbReference type="ARBA" id="ARBA00022723"/>
    </source>
</evidence>
<dbReference type="InterPro" id="IPR005123">
    <property type="entry name" value="Oxoglu/Fe-dep_dioxygenase_dom"/>
</dbReference>
<feature type="domain" description="Fe2OG dioxygenase" evidence="6">
    <location>
        <begin position="570"/>
        <end position="679"/>
    </location>
</feature>
<organism evidence="7 8">
    <name type="scientific">Cannabis sativa</name>
    <name type="common">Hemp</name>
    <name type="synonym">Marijuana</name>
    <dbReference type="NCBI Taxonomy" id="3483"/>
    <lineage>
        <taxon>Eukaryota</taxon>
        <taxon>Viridiplantae</taxon>
        <taxon>Streptophyta</taxon>
        <taxon>Embryophyta</taxon>
        <taxon>Tracheophyta</taxon>
        <taxon>Spermatophyta</taxon>
        <taxon>Magnoliopsida</taxon>
        <taxon>eudicotyledons</taxon>
        <taxon>Gunneridae</taxon>
        <taxon>Pentapetalae</taxon>
        <taxon>rosids</taxon>
        <taxon>fabids</taxon>
        <taxon>Rosales</taxon>
        <taxon>Cannabaceae</taxon>
        <taxon>Cannabis</taxon>
    </lineage>
</organism>
<dbReference type="SUPFAM" id="SSF51197">
    <property type="entry name" value="Clavaminate synthase-like"/>
    <property type="match status" value="2"/>
</dbReference>
<accession>A0A7J6HEP4</accession>
<dbReference type="GO" id="GO:0046872">
    <property type="term" value="F:metal ion binding"/>
    <property type="evidence" value="ECO:0007669"/>
    <property type="project" value="UniProtKB-KW"/>
</dbReference>
<dbReference type="GO" id="GO:0031418">
    <property type="term" value="F:L-ascorbic acid binding"/>
    <property type="evidence" value="ECO:0007669"/>
    <property type="project" value="UniProtKB-KW"/>
</dbReference>
<protein>
    <recommendedName>
        <fullName evidence="6">Fe2OG dioxygenase domain-containing protein</fullName>
    </recommendedName>
</protein>
<evidence type="ECO:0000256" key="3">
    <source>
        <dbReference type="ARBA" id="ARBA00022896"/>
    </source>
</evidence>
<evidence type="ECO:0000259" key="6">
    <source>
        <dbReference type="PROSITE" id="PS51471"/>
    </source>
</evidence>
<dbReference type="InterPro" id="IPR050295">
    <property type="entry name" value="Plant_2OG-oxidoreductases"/>
</dbReference>
<comment type="similarity">
    <text evidence="1">Belongs to the iron/ascorbate-dependent oxidoreductase family.</text>
</comment>
<proteinExistence type="inferred from homology"/>
<keyword evidence="2" id="KW-0479">Metal-binding</keyword>
<reference evidence="7 8" key="1">
    <citation type="journal article" date="2020" name="bioRxiv">
        <title>Sequence and annotation of 42 cannabis genomes reveals extensive copy number variation in cannabinoid synthesis and pathogen resistance genes.</title>
        <authorList>
            <person name="Mckernan K.J."/>
            <person name="Helbert Y."/>
            <person name="Kane L.T."/>
            <person name="Ebling H."/>
            <person name="Zhang L."/>
            <person name="Liu B."/>
            <person name="Eaton Z."/>
            <person name="Mclaughlin S."/>
            <person name="Kingan S."/>
            <person name="Baybayan P."/>
            <person name="Concepcion G."/>
            <person name="Jordan M."/>
            <person name="Riva A."/>
            <person name="Barbazuk W."/>
            <person name="Harkins T."/>
        </authorList>
    </citation>
    <scope>NUCLEOTIDE SEQUENCE [LARGE SCALE GENOMIC DNA]</scope>
    <source>
        <strain evidence="8">cv. Jamaican Lion 4</strain>
        <tissue evidence="7">Leaf</tissue>
    </source>
</reference>
<dbReference type="Gene3D" id="2.60.120.330">
    <property type="entry name" value="B-lactam Antibiotic, Isopenicillin N Synthase, Chain"/>
    <property type="match status" value="2"/>
</dbReference>
<evidence type="ECO:0000313" key="8">
    <source>
        <dbReference type="Proteomes" id="UP000583929"/>
    </source>
</evidence>
<dbReference type="FunFam" id="2.60.120.330:FF:000001">
    <property type="entry name" value="Protein SRG1"/>
    <property type="match status" value="2"/>
</dbReference>
<keyword evidence="5" id="KW-0408">Iron</keyword>
<dbReference type="AlphaFoldDB" id="A0A7J6HEP4"/>
<name>A0A7J6HEP4_CANSA</name>
<evidence type="ECO:0000313" key="7">
    <source>
        <dbReference type="EMBL" id="KAF4393734.1"/>
    </source>
</evidence>
<dbReference type="InterPro" id="IPR027443">
    <property type="entry name" value="IPNS-like_sf"/>
</dbReference>